<dbReference type="InterPro" id="IPR028974">
    <property type="entry name" value="TSP_type-3_rpt"/>
</dbReference>
<accession>A0A2T6AG79</accession>
<dbReference type="RefSeq" id="WP_108171317.1">
    <property type="nucleotide sequence ID" value="NZ_QBKQ01000002.1"/>
</dbReference>
<comment type="caution">
    <text evidence="2">The sequence shown here is derived from an EMBL/GenBank/DDBJ whole genome shotgun (WGS) entry which is preliminary data.</text>
</comment>
<evidence type="ECO:0000313" key="2">
    <source>
        <dbReference type="EMBL" id="PTX42838.1"/>
    </source>
</evidence>
<proteinExistence type="predicted"/>
<evidence type="ECO:0000313" key="3">
    <source>
        <dbReference type="Proteomes" id="UP000244174"/>
    </source>
</evidence>
<gene>
    <name evidence="2" type="ORF">C8P64_1359</name>
</gene>
<sequence>MRRLLSGIFLLGLLSACDDGDIIVTTFDFENSNLQFCDGTSKNVFYAVNDTDVFESFSVEFSNGGFSLNDNGSIREPGIGDTISFDLNNSNRAVYRIYDADLPSGNDAYFCSVVPPSSPTVIEEWVSTGGKVVLYPEFNDLAGDSDIDGDGFTNLEENFIEEQDTDNDGIPDYLDIDDDGDNVRTADEKIVNVGDAVNDDGEKDTDGDGIPNYLDNDDDNDGVLTRFEVSQDNPDDPRAFSSIGDGTPNYLNNEQTAEFIHDEYISHDIFRNYRYVLRIDDLSMGNPDNGETIRFQNYDLGTYAQARVSFPLCPSQNTDCGDNTPDGPDEPGEGTN</sequence>
<feature type="compositionally biased region" description="Acidic residues" evidence="1">
    <location>
        <begin position="327"/>
        <end position="336"/>
    </location>
</feature>
<organism evidence="2 3">
    <name type="scientific">Christiangramia gaetbulicola</name>
    <dbReference type="NCBI Taxonomy" id="703340"/>
    <lineage>
        <taxon>Bacteria</taxon>
        <taxon>Pseudomonadati</taxon>
        <taxon>Bacteroidota</taxon>
        <taxon>Flavobacteriia</taxon>
        <taxon>Flavobacteriales</taxon>
        <taxon>Flavobacteriaceae</taxon>
        <taxon>Christiangramia</taxon>
    </lineage>
</organism>
<reference evidence="2 3" key="1">
    <citation type="submission" date="2018-04" db="EMBL/GenBank/DDBJ databases">
        <title>Genomic Encyclopedia of Archaeal and Bacterial Type Strains, Phase II (KMG-II): from individual species to whole genera.</title>
        <authorList>
            <person name="Goeker M."/>
        </authorList>
    </citation>
    <scope>NUCLEOTIDE SEQUENCE [LARGE SCALE GENOMIC DNA]</scope>
    <source>
        <strain evidence="2 3">DSM 23082</strain>
    </source>
</reference>
<dbReference type="GO" id="GO:0005509">
    <property type="term" value="F:calcium ion binding"/>
    <property type="evidence" value="ECO:0007669"/>
    <property type="project" value="InterPro"/>
</dbReference>
<evidence type="ECO:0008006" key="4">
    <source>
        <dbReference type="Google" id="ProtNLM"/>
    </source>
</evidence>
<dbReference type="AlphaFoldDB" id="A0A2T6AG79"/>
<name>A0A2T6AG79_9FLAO</name>
<feature type="region of interest" description="Disordered" evidence="1">
    <location>
        <begin position="315"/>
        <end position="336"/>
    </location>
</feature>
<evidence type="ECO:0000256" key="1">
    <source>
        <dbReference type="SAM" id="MobiDB-lite"/>
    </source>
</evidence>
<dbReference type="Proteomes" id="UP000244174">
    <property type="component" value="Unassembled WGS sequence"/>
</dbReference>
<dbReference type="PROSITE" id="PS51257">
    <property type="entry name" value="PROKAR_LIPOPROTEIN"/>
    <property type="match status" value="1"/>
</dbReference>
<dbReference type="SUPFAM" id="SSF103647">
    <property type="entry name" value="TSP type-3 repeat"/>
    <property type="match status" value="1"/>
</dbReference>
<dbReference type="EMBL" id="QBKQ01000002">
    <property type="protein sequence ID" value="PTX42838.1"/>
    <property type="molecule type" value="Genomic_DNA"/>
</dbReference>
<keyword evidence="3" id="KW-1185">Reference proteome</keyword>
<protein>
    <recommendedName>
        <fullName evidence="4">Thrombospondin type 3 repeat-containing protein</fullName>
    </recommendedName>
</protein>
<dbReference type="OrthoDB" id="1159446at2"/>
<feature type="region of interest" description="Disordered" evidence="1">
    <location>
        <begin position="196"/>
        <end position="219"/>
    </location>
</feature>
<feature type="compositionally biased region" description="Acidic residues" evidence="1">
    <location>
        <begin position="197"/>
        <end position="207"/>
    </location>
</feature>